<dbReference type="GeneID" id="96229694"/>
<reference evidence="1 2" key="1">
    <citation type="submission" date="2015-09" db="EMBL/GenBank/DDBJ databases">
        <authorList>
            <consortium name="Pathogen Informatics"/>
        </authorList>
    </citation>
    <scope>NUCLEOTIDE SEQUENCE [LARGE SCALE GENOMIC DNA]</scope>
    <source>
        <strain evidence="1 2">2789STDY5834914</strain>
    </source>
</reference>
<gene>
    <name evidence="1" type="ORF">ERS852526_02414</name>
</gene>
<dbReference type="Proteomes" id="UP000095485">
    <property type="component" value="Unassembled WGS sequence"/>
</dbReference>
<dbReference type="RefSeq" id="WP_262568959.1">
    <property type="nucleotide sequence ID" value="NZ_CZAY01000019.1"/>
</dbReference>
<sequence>MAANLESMFYVRETPWHGLGTKVQEAPTSNRRFMTDLKERL</sequence>
<accession>A0A174SM81</accession>
<dbReference type="EMBL" id="CZAY01000019">
    <property type="protein sequence ID" value="CUP95679.1"/>
    <property type="molecule type" value="Genomic_DNA"/>
</dbReference>
<dbReference type="AlphaFoldDB" id="A0A174SM81"/>
<organism evidence="1 2">
    <name type="scientific">Dorea longicatena</name>
    <dbReference type="NCBI Taxonomy" id="88431"/>
    <lineage>
        <taxon>Bacteria</taxon>
        <taxon>Bacillati</taxon>
        <taxon>Bacillota</taxon>
        <taxon>Clostridia</taxon>
        <taxon>Lachnospirales</taxon>
        <taxon>Lachnospiraceae</taxon>
        <taxon>Dorea</taxon>
    </lineage>
</organism>
<evidence type="ECO:0000313" key="1">
    <source>
        <dbReference type="EMBL" id="CUP95679.1"/>
    </source>
</evidence>
<protein>
    <submittedName>
        <fullName evidence="1">Uncharacterized protein</fullName>
    </submittedName>
</protein>
<name>A0A174SM81_9FIRM</name>
<proteinExistence type="predicted"/>
<evidence type="ECO:0000313" key="2">
    <source>
        <dbReference type="Proteomes" id="UP000095485"/>
    </source>
</evidence>